<dbReference type="PANTHER" id="PTHR36983:SF2">
    <property type="entry name" value="DNAJ HOMOLOG SUBFAMILY C MEMBER 13"/>
    <property type="match status" value="1"/>
</dbReference>
<dbReference type="GO" id="GO:0010008">
    <property type="term" value="C:endosome membrane"/>
    <property type="evidence" value="ECO:0007669"/>
    <property type="project" value="TreeGrafter"/>
</dbReference>
<dbReference type="PANTHER" id="PTHR36983">
    <property type="entry name" value="DNAJ HOMOLOG SUBFAMILY C MEMBER 13"/>
    <property type="match status" value="1"/>
</dbReference>
<dbReference type="GO" id="GO:0007032">
    <property type="term" value="P:endosome organization"/>
    <property type="evidence" value="ECO:0007669"/>
    <property type="project" value="InterPro"/>
</dbReference>
<protein>
    <submittedName>
        <fullName evidence="1">Uncharacterized protein</fullName>
    </submittedName>
</protein>
<dbReference type="GO" id="GO:0006898">
    <property type="term" value="P:receptor-mediated endocytosis"/>
    <property type="evidence" value="ECO:0007669"/>
    <property type="project" value="TreeGrafter"/>
</dbReference>
<dbReference type="GO" id="GO:2000641">
    <property type="term" value="P:regulation of early endosome to late endosome transport"/>
    <property type="evidence" value="ECO:0007669"/>
    <property type="project" value="InterPro"/>
</dbReference>
<dbReference type="AlphaFoldDB" id="A0A430Q8W7"/>
<evidence type="ECO:0000313" key="1">
    <source>
        <dbReference type="EMBL" id="RTG84139.1"/>
    </source>
</evidence>
<dbReference type="EMBL" id="QMKO01002254">
    <property type="protein sequence ID" value="RTG84139.1"/>
    <property type="molecule type" value="Genomic_DNA"/>
</dbReference>
<dbReference type="Proteomes" id="UP000290809">
    <property type="component" value="Unassembled WGS sequence"/>
</dbReference>
<comment type="caution">
    <text evidence="1">The sequence shown here is derived from an EMBL/GenBank/DDBJ whole genome shotgun (WGS) entry which is preliminary data.</text>
</comment>
<gene>
    <name evidence="1" type="ORF">DC041_0000149</name>
</gene>
<name>A0A430Q8W7_SCHBO</name>
<dbReference type="InterPro" id="IPR044978">
    <property type="entry name" value="GRV2/DNAJC13"/>
</dbReference>
<reference evidence="1 2" key="1">
    <citation type="journal article" date="2019" name="PLoS Pathog.">
        <title>Genome sequence of the bovine parasite Schistosoma bovis Tanzania.</title>
        <authorList>
            <person name="Oey H."/>
            <person name="Zakrzewski M."/>
            <person name="Gobert G."/>
            <person name="Gravermann K."/>
            <person name="Stoye J."/>
            <person name="Jones M."/>
            <person name="Mcmanus D."/>
            <person name="Krause L."/>
        </authorList>
    </citation>
    <scope>NUCLEOTIDE SEQUENCE [LARGE SCALE GENOMIC DNA]</scope>
    <source>
        <strain evidence="1 2">TAN1997</strain>
    </source>
</reference>
<sequence length="307" mass="35133">MVNGYATGREVTEDGYLMREGPDVMEALSRLLTPHLARKILELNIYDSSQIGRLSNGNNDSQILHDFPLDTSRGKYLRSLAKLLTTNSGECNLNSVLSFTHESYAQELLVGEVFVRLYNKQPAYTLDDPKGFIIDLFQFLTNELHNLNSEKVYDTNQQLNRTNRVDSELQFINNIKEQHNDEDEDYLSVGDTINIDDEIDWGVEANHITNQCVSNVSSALEALTNVIRHNTGLEIQCIGHFSLLFSILDLHDHPEVQLRALDVSIIYYYYYYDVNTCYISTLIISVGDIHYGLTSIALWYLLKTKKY</sequence>
<proteinExistence type="predicted"/>
<accession>A0A430Q8W7</accession>
<evidence type="ECO:0000313" key="2">
    <source>
        <dbReference type="Proteomes" id="UP000290809"/>
    </source>
</evidence>
<organism evidence="1 2">
    <name type="scientific">Schistosoma bovis</name>
    <name type="common">Blood fluke</name>
    <dbReference type="NCBI Taxonomy" id="6184"/>
    <lineage>
        <taxon>Eukaryota</taxon>
        <taxon>Metazoa</taxon>
        <taxon>Spiralia</taxon>
        <taxon>Lophotrochozoa</taxon>
        <taxon>Platyhelminthes</taxon>
        <taxon>Trematoda</taxon>
        <taxon>Digenea</taxon>
        <taxon>Strigeidida</taxon>
        <taxon>Schistosomatoidea</taxon>
        <taxon>Schistosomatidae</taxon>
        <taxon>Schistosoma</taxon>
    </lineage>
</organism>
<keyword evidence="2" id="KW-1185">Reference proteome</keyword>
<dbReference type="STRING" id="6184.A0A430Q8W7"/>